<organism evidence="2 3">
    <name type="scientific">Polaribacter aestuariivivens</name>
    <dbReference type="NCBI Taxonomy" id="2304626"/>
    <lineage>
        <taxon>Bacteria</taxon>
        <taxon>Pseudomonadati</taxon>
        <taxon>Bacteroidota</taxon>
        <taxon>Flavobacteriia</taxon>
        <taxon>Flavobacteriales</taxon>
        <taxon>Flavobacteriaceae</taxon>
    </lineage>
</organism>
<evidence type="ECO:0000313" key="2">
    <source>
        <dbReference type="EMBL" id="TMM31102.1"/>
    </source>
</evidence>
<dbReference type="Gene3D" id="3.30.420.140">
    <property type="entry name" value="YqgF/RNase H-like domain"/>
    <property type="match status" value="1"/>
</dbReference>
<sequence>MQLHTYIKQQTQLSEKAIKNTILLLNEDATIPFISRYRKELTDNLDEVEIGEIVKFKEAFETLEKRKKAILKALEEQDFLTSELEGKVTNSKDLIALEDVYLPFKKKRKTKAESARLQGLEPLAKMMMSQRVNDLEYTASKYINNDVETIEEALEGARFIIAEWINERTDIRNNIRYQLERFAQISSKIIKTKKDDTSSALSTSSKAQKFKDYFDWSESLNRIPSHRLLAILRAESEGFIRVKLEIDNERALQKMEDRIIRSNNECAHQIQLAIQDAYKRLLFPSLSNEALAIAKEKADEAAITVFAKNLKQLLLGAPLGEKRVLAIDPGFRSGCKVVCLNEQGDLLHNETIFPHTPQNQSFDAIKKISSLAEAYQIEAIAIGNGTASRETEQLIKKVQFKNTIDVFVVSEAGASIYSASKIARDEFPNYDVTVRGAVSIGRRLQDPLAELVKIDAKSIGVGQYQHDVDQTKLKKSLDTTVESCVNTVGININTASESLLSYVSGIGPKLAENIVQYRNENGAFNSRNDIKKVPRLGGKAYEQAAGFLRIKNAKNPLDDSGVHPESYTIVDKMAKDLKSKVDDLIGNKEILQKINLQNYISENVGLPTLKDIIKELEKPGVDPRQKAKAFAFDATIKTINDLEIGQLLPGIVNNITNFGCFVDIGIKESGLIHVSNLSDTFVKDVNTIVALQQQIVVKVLEVDVVRKRIQLALVK</sequence>
<dbReference type="InterPro" id="IPR023319">
    <property type="entry name" value="Tex-like_HTH_dom_sf"/>
</dbReference>
<dbReference type="InterPro" id="IPR012340">
    <property type="entry name" value="NA-bd_OB-fold"/>
</dbReference>
<dbReference type="InterPro" id="IPR003029">
    <property type="entry name" value="S1_domain"/>
</dbReference>
<dbReference type="EMBL" id="VANR01000002">
    <property type="protein sequence ID" value="TMM31102.1"/>
    <property type="molecule type" value="Genomic_DNA"/>
</dbReference>
<dbReference type="Gene3D" id="2.40.50.140">
    <property type="entry name" value="Nucleic acid-binding proteins"/>
    <property type="match status" value="1"/>
</dbReference>
<dbReference type="FunFam" id="1.10.10.650:FF:000001">
    <property type="entry name" value="S1 RNA-binding domain 1"/>
    <property type="match status" value="1"/>
</dbReference>
<dbReference type="GO" id="GO:0003729">
    <property type="term" value="F:mRNA binding"/>
    <property type="evidence" value="ECO:0007669"/>
    <property type="project" value="TreeGrafter"/>
</dbReference>
<dbReference type="GO" id="GO:0005737">
    <property type="term" value="C:cytoplasm"/>
    <property type="evidence" value="ECO:0007669"/>
    <property type="project" value="UniProtKB-ARBA"/>
</dbReference>
<dbReference type="Gene3D" id="1.10.3500.10">
    <property type="entry name" value="Tex N-terminal region-like"/>
    <property type="match status" value="1"/>
</dbReference>
<reference evidence="2 3" key="1">
    <citation type="submission" date="2019-05" db="EMBL/GenBank/DDBJ databases">
        <title>Polaribacter aestuariivivens sp. nov., isolated from a tidal flat.</title>
        <authorList>
            <person name="Yoon J.-H."/>
        </authorList>
    </citation>
    <scope>NUCLEOTIDE SEQUENCE [LARGE SCALE GENOMIC DNA]</scope>
    <source>
        <strain evidence="2 3">DBTF-3</strain>
    </source>
</reference>
<dbReference type="SUPFAM" id="SSF53098">
    <property type="entry name" value="Ribonuclease H-like"/>
    <property type="match status" value="1"/>
</dbReference>
<dbReference type="Pfam" id="PF17674">
    <property type="entry name" value="HHH_9"/>
    <property type="match status" value="1"/>
</dbReference>
<dbReference type="SMART" id="SM00316">
    <property type="entry name" value="S1"/>
    <property type="match status" value="1"/>
</dbReference>
<dbReference type="FunFam" id="3.30.420.140:FF:000001">
    <property type="entry name" value="RNA-binding transcriptional accessory protein"/>
    <property type="match status" value="1"/>
</dbReference>
<dbReference type="OrthoDB" id="9804714at2"/>
<dbReference type="Pfam" id="PF12836">
    <property type="entry name" value="HHH_3"/>
    <property type="match status" value="1"/>
</dbReference>
<dbReference type="Pfam" id="PF16921">
    <property type="entry name" value="Tex_YqgF"/>
    <property type="match status" value="1"/>
</dbReference>
<keyword evidence="3" id="KW-1185">Reference proteome</keyword>
<dbReference type="InterPro" id="IPR018974">
    <property type="entry name" value="Tex-like_N"/>
</dbReference>
<name>A0A5S3N861_9FLAO</name>
<dbReference type="GO" id="GO:0006412">
    <property type="term" value="P:translation"/>
    <property type="evidence" value="ECO:0007669"/>
    <property type="project" value="TreeGrafter"/>
</dbReference>
<comment type="caution">
    <text evidence="2">The sequence shown here is derived from an EMBL/GenBank/DDBJ whole genome shotgun (WGS) entry which is preliminary data.</text>
</comment>
<dbReference type="InterPro" id="IPR023323">
    <property type="entry name" value="Tex-like_dom_sf"/>
</dbReference>
<proteinExistence type="predicted"/>
<accession>A0A5S3N861</accession>
<gene>
    <name evidence="2" type="ORF">FDT66_03800</name>
</gene>
<dbReference type="GO" id="GO:0006139">
    <property type="term" value="P:nucleobase-containing compound metabolic process"/>
    <property type="evidence" value="ECO:0007669"/>
    <property type="project" value="InterPro"/>
</dbReference>
<dbReference type="FunFam" id="1.10.150.310:FF:000001">
    <property type="entry name" value="RNA-binding transcriptional accessory protein"/>
    <property type="match status" value="1"/>
</dbReference>
<dbReference type="InterPro" id="IPR012337">
    <property type="entry name" value="RNaseH-like_sf"/>
</dbReference>
<dbReference type="PANTHER" id="PTHR10724:SF10">
    <property type="entry name" value="S1 RNA-BINDING DOMAIN-CONTAINING PROTEIN 1"/>
    <property type="match status" value="1"/>
</dbReference>
<dbReference type="SUPFAM" id="SSF158832">
    <property type="entry name" value="Tex N-terminal region-like"/>
    <property type="match status" value="1"/>
</dbReference>
<dbReference type="InterPro" id="IPR006641">
    <property type="entry name" value="YqgF/RNaseH-like_dom"/>
</dbReference>
<dbReference type="SUPFAM" id="SSF50249">
    <property type="entry name" value="Nucleic acid-binding proteins"/>
    <property type="match status" value="1"/>
</dbReference>
<dbReference type="PROSITE" id="PS50126">
    <property type="entry name" value="S1"/>
    <property type="match status" value="1"/>
</dbReference>
<dbReference type="InterPro" id="IPR010994">
    <property type="entry name" value="RuvA_2-like"/>
</dbReference>
<dbReference type="Gene3D" id="1.10.10.650">
    <property type="entry name" value="RuvA domain 2-like"/>
    <property type="match status" value="1"/>
</dbReference>
<dbReference type="Pfam" id="PF09371">
    <property type="entry name" value="Tex_N"/>
    <property type="match status" value="1"/>
</dbReference>
<dbReference type="FunFam" id="2.40.50.140:FF:000051">
    <property type="entry name" value="RNA-binding transcriptional accessory protein"/>
    <property type="match status" value="1"/>
</dbReference>
<dbReference type="PANTHER" id="PTHR10724">
    <property type="entry name" value="30S RIBOSOMAL PROTEIN S1"/>
    <property type="match status" value="1"/>
</dbReference>
<feature type="domain" description="S1 motif" evidence="1">
    <location>
        <begin position="645"/>
        <end position="714"/>
    </location>
</feature>
<dbReference type="Gene3D" id="1.10.150.310">
    <property type="entry name" value="Tex RuvX-like domain-like"/>
    <property type="match status" value="1"/>
</dbReference>
<dbReference type="SUPFAM" id="SSF47781">
    <property type="entry name" value="RuvA domain 2-like"/>
    <property type="match status" value="2"/>
</dbReference>
<dbReference type="AlphaFoldDB" id="A0A5S3N861"/>
<evidence type="ECO:0000313" key="3">
    <source>
        <dbReference type="Proteomes" id="UP000307140"/>
    </source>
</evidence>
<dbReference type="InterPro" id="IPR050437">
    <property type="entry name" value="Ribos_protein_bS1-like"/>
</dbReference>
<protein>
    <submittedName>
        <fullName evidence="2">RNA-binding transcriptional accessory protein</fullName>
    </submittedName>
</protein>
<evidence type="ECO:0000259" key="1">
    <source>
        <dbReference type="PROSITE" id="PS50126"/>
    </source>
</evidence>
<dbReference type="Proteomes" id="UP000307140">
    <property type="component" value="Unassembled WGS sequence"/>
</dbReference>
<dbReference type="InterPro" id="IPR037027">
    <property type="entry name" value="YqgF/RNaseH-like_dom_sf"/>
</dbReference>
<dbReference type="SMART" id="SM00732">
    <property type="entry name" value="YqgFc"/>
    <property type="match status" value="1"/>
</dbReference>
<dbReference type="RefSeq" id="WP_138534832.1">
    <property type="nucleotide sequence ID" value="NZ_VANR01000002.1"/>
</dbReference>
<dbReference type="InterPro" id="IPR041692">
    <property type="entry name" value="HHH_9"/>
</dbReference>
<dbReference type="GO" id="GO:0003735">
    <property type="term" value="F:structural constituent of ribosome"/>
    <property type="evidence" value="ECO:0007669"/>
    <property type="project" value="TreeGrafter"/>
</dbReference>
<dbReference type="InterPro" id="IPR032639">
    <property type="entry name" value="Tex_YqgF"/>
</dbReference>
<dbReference type="Pfam" id="PF00575">
    <property type="entry name" value="S1"/>
    <property type="match status" value="1"/>
</dbReference>
<dbReference type="InterPro" id="IPR055179">
    <property type="entry name" value="Tex-like_central_region"/>
</dbReference>
<dbReference type="Pfam" id="PF22706">
    <property type="entry name" value="Tex_central_region"/>
    <property type="match status" value="1"/>
</dbReference>